<dbReference type="InterPro" id="IPR016181">
    <property type="entry name" value="Acyl_CoA_acyltransferase"/>
</dbReference>
<evidence type="ECO:0000259" key="3">
    <source>
        <dbReference type="PROSITE" id="PS51186"/>
    </source>
</evidence>
<sequence>MTDRAADPSTVDRLRTALSDLGERALEALPGGERSYPTPPRSIVDGEDREVELRAYDEGAFEPLVAMYVDFDPEQRAQGTPPVGEGNVREWLAGTLLEGPSVVAWAEGDGSEERAVGHVAFVPDDTGKHELAIFVHPEYQRAGIGDALMETGFGHARERGVTQVWLTVEPWKRGIGKFYSDHGFDTVNAYGHAHRMSRYL</sequence>
<comment type="caution">
    <text evidence="4">The sequence shown here is derived from an EMBL/GenBank/DDBJ whole genome shotgun (WGS) entry which is preliminary data.</text>
</comment>
<dbReference type="InterPro" id="IPR000182">
    <property type="entry name" value="GNAT_dom"/>
</dbReference>
<dbReference type="GO" id="GO:0016746">
    <property type="term" value="F:acyltransferase activity"/>
    <property type="evidence" value="ECO:0007669"/>
    <property type="project" value="UniProtKB-KW"/>
</dbReference>
<dbReference type="Proteomes" id="UP001596312">
    <property type="component" value="Unassembled WGS sequence"/>
</dbReference>
<dbReference type="PROSITE" id="PS51186">
    <property type="entry name" value="GNAT"/>
    <property type="match status" value="1"/>
</dbReference>
<evidence type="ECO:0000256" key="2">
    <source>
        <dbReference type="ARBA" id="ARBA00023315"/>
    </source>
</evidence>
<evidence type="ECO:0000313" key="5">
    <source>
        <dbReference type="Proteomes" id="UP001596312"/>
    </source>
</evidence>
<dbReference type="AlphaFoldDB" id="A0ABD5V0C2"/>
<dbReference type="InterPro" id="IPR050680">
    <property type="entry name" value="YpeA/RimI_acetyltransf"/>
</dbReference>
<name>A0ABD5V0C2_9EURY</name>
<evidence type="ECO:0000313" key="4">
    <source>
        <dbReference type="EMBL" id="MFC6904877.1"/>
    </source>
</evidence>
<dbReference type="PANTHER" id="PTHR43420">
    <property type="entry name" value="ACETYLTRANSFERASE"/>
    <property type="match status" value="1"/>
</dbReference>
<dbReference type="CDD" id="cd04301">
    <property type="entry name" value="NAT_SF"/>
    <property type="match status" value="1"/>
</dbReference>
<dbReference type="Gene3D" id="3.40.630.30">
    <property type="match status" value="1"/>
</dbReference>
<dbReference type="EMBL" id="JBHSXQ010000002">
    <property type="protein sequence ID" value="MFC6904877.1"/>
    <property type="molecule type" value="Genomic_DNA"/>
</dbReference>
<proteinExistence type="predicted"/>
<accession>A0ABD5V0C2</accession>
<evidence type="ECO:0000256" key="1">
    <source>
        <dbReference type="ARBA" id="ARBA00022679"/>
    </source>
</evidence>
<reference evidence="4 5" key="1">
    <citation type="journal article" date="2019" name="Int. J. Syst. Evol. Microbiol.">
        <title>The Global Catalogue of Microorganisms (GCM) 10K type strain sequencing project: providing services to taxonomists for standard genome sequencing and annotation.</title>
        <authorList>
            <consortium name="The Broad Institute Genomics Platform"/>
            <consortium name="The Broad Institute Genome Sequencing Center for Infectious Disease"/>
            <person name="Wu L."/>
            <person name="Ma J."/>
        </authorList>
    </citation>
    <scope>NUCLEOTIDE SEQUENCE [LARGE SCALE GENOMIC DNA]</scope>
    <source>
        <strain evidence="4 5">CGMCC 1.3240</strain>
    </source>
</reference>
<keyword evidence="2 4" id="KW-0012">Acyltransferase</keyword>
<dbReference type="Pfam" id="PF00583">
    <property type="entry name" value="Acetyltransf_1"/>
    <property type="match status" value="1"/>
</dbReference>
<protein>
    <submittedName>
        <fullName evidence="4">GNAT family N-acetyltransferase</fullName>
        <ecNumber evidence="4">2.3.-.-</ecNumber>
    </submittedName>
</protein>
<dbReference type="SUPFAM" id="SSF55729">
    <property type="entry name" value="Acyl-CoA N-acyltransferases (Nat)"/>
    <property type="match status" value="1"/>
</dbReference>
<organism evidence="4 5">
    <name type="scientific">Halalkalicoccus tibetensis</name>
    <dbReference type="NCBI Taxonomy" id="175632"/>
    <lineage>
        <taxon>Archaea</taxon>
        <taxon>Methanobacteriati</taxon>
        <taxon>Methanobacteriota</taxon>
        <taxon>Stenosarchaea group</taxon>
        <taxon>Halobacteria</taxon>
        <taxon>Halobacteriales</taxon>
        <taxon>Halococcaceae</taxon>
        <taxon>Halalkalicoccus</taxon>
    </lineage>
</organism>
<dbReference type="PANTHER" id="PTHR43420:SF12">
    <property type="entry name" value="N-ACETYLTRANSFERASE DOMAIN-CONTAINING PROTEIN"/>
    <property type="match status" value="1"/>
</dbReference>
<feature type="domain" description="N-acetyltransferase" evidence="3">
    <location>
        <begin position="51"/>
        <end position="200"/>
    </location>
</feature>
<dbReference type="EC" id="2.3.-.-" evidence="4"/>
<dbReference type="RefSeq" id="WP_340603392.1">
    <property type="nucleotide sequence ID" value="NZ_JBBMXV010000002.1"/>
</dbReference>
<keyword evidence="5" id="KW-1185">Reference proteome</keyword>
<keyword evidence="1 4" id="KW-0808">Transferase</keyword>
<gene>
    <name evidence="4" type="ORF">ACFQGH_06645</name>
</gene>